<dbReference type="GO" id="GO:0003677">
    <property type="term" value="F:DNA binding"/>
    <property type="evidence" value="ECO:0007669"/>
    <property type="project" value="UniProtKB-KW"/>
</dbReference>
<dbReference type="InterPro" id="IPR010409">
    <property type="entry name" value="GAGA-bd_tscrpt_act"/>
</dbReference>
<keyword evidence="3 7" id="KW-0805">Transcription regulation</keyword>
<evidence type="ECO:0000256" key="2">
    <source>
        <dbReference type="ARBA" id="ARBA00007911"/>
    </source>
</evidence>
<accession>A0ABC8S7V6</accession>
<comment type="similarity">
    <text evidence="2 7">Belongs to the BBR/BPC family.</text>
</comment>
<evidence type="ECO:0000313" key="10">
    <source>
        <dbReference type="Proteomes" id="UP001642360"/>
    </source>
</evidence>
<feature type="region of interest" description="Disordered" evidence="8">
    <location>
        <begin position="49"/>
        <end position="126"/>
    </location>
</feature>
<evidence type="ECO:0000256" key="6">
    <source>
        <dbReference type="ARBA" id="ARBA00023242"/>
    </source>
</evidence>
<dbReference type="AlphaFoldDB" id="A0ABC8S7V6"/>
<evidence type="ECO:0000256" key="1">
    <source>
        <dbReference type="ARBA" id="ARBA00004123"/>
    </source>
</evidence>
<evidence type="ECO:0000256" key="8">
    <source>
        <dbReference type="SAM" id="MobiDB-lite"/>
    </source>
</evidence>
<reference evidence="9 10" key="1">
    <citation type="submission" date="2024-02" db="EMBL/GenBank/DDBJ databases">
        <authorList>
            <person name="Vignale AGUSTIN F."/>
            <person name="Sosa J E."/>
            <person name="Modenutti C."/>
        </authorList>
    </citation>
    <scope>NUCLEOTIDE SEQUENCE [LARGE SCALE GENOMIC DNA]</scope>
</reference>
<name>A0ABC8S7V6_9AQUA</name>
<dbReference type="Proteomes" id="UP001642360">
    <property type="component" value="Unassembled WGS sequence"/>
</dbReference>
<gene>
    <name evidence="9" type="ORF">ILEXP_LOCUS21505</name>
</gene>
<evidence type="ECO:0000256" key="4">
    <source>
        <dbReference type="ARBA" id="ARBA00023125"/>
    </source>
</evidence>
<dbReference type="SMART" id="SM01226">
    <property type="entry name" value="GAGA_bind"/>
    <property type="match status" value="1"/>
</dbReference>
<dbReference type="GO" id="GO:0003700">
    <property type="term" value="F:DNA-binding transcription factor activity"/>
    <property type="evidence" value="ECO:0007669"/>
    <property type="project" value="UniProtKB-UniRule"/>
</dbReference>
<evidence type="ECO:0000313" key="9">
    <source>
        <dbReference type="EMBL" id="CAK9153259.1"/>
    </source>
</evidence>
<keyword evidence="6 7" id="KW-0539">Nucleus</keyword>
<evidence type="ECO:0000256" key="7">
    <source>
        <dbReference type="RuleBase" id="RU367160"/>
    </source>
</evidence>
<organism evidence="9 10">
    <name type="scientific">Ilex paraguariensis</name>
    <name type="common">yerba mate</name>
    <dbReference type="NCBI Taxonomy" id="185542"/>
    <lineage>
        <taxon>Eukaryota</taxon>
        <taxon>Viridiplantae</taxon>
        <taxon>Streptophyta</taxon>
        <taxon>Embryophyta</taxon>
        <taxon>Tracheophyta</taxon>
        <taxon>Spermatophyta</taxon>
        <taxon>Magnoliopsida</taxon>
        <taxon>eudicotyledons</taxon>
        <taxon>Gunneridae</taxon>
        <taxon>Pentapetalae</taxon>
        <taxon>asterids</taxon>
        <taxon>campanulids</taxon>
        <taxon>Aquifoliales</taxon>
        <taxon>Aquifoliaceae</taxon>
        <taxon>Ilex</taxon>
    </lineage>
</organism>
<proteinExistence type="inferred from homology"/>
<feature type="compositionally biased region" description="Basic residues" evidence="8">
    <location>
        <begin position="103"/>
        <end position="116"/>
    </location>
</feature>
<dbReference type="PANTHER" id="PTHR31421:SF6">
    <property type="entry name" value="PROTEIN BASIC PENTACYSTEINE7"/>
    <property type="match status" value="1"/>
</dbReference>
<keyword evidence="5 7" id="KW-0804">Transcription</keyword>
<dbReference type="Pfam" id="PF06217">
    <property type="entry name" value="GAGA_bind"/>
    <property type="match status" value="1"/>
</dbReference>
<protein>
    <recommendedName>
        <fullName evidence="7">GAGA-binding transcriptional activator</fullName>
    </recommendedName>
</protein>
<evidence type="ECO:0000256" key="3">
    <source>
        <dbReference type="ARBA" id="ARBA00023015"/>
    </source>
</evidence>
<evidence type="ECO:0000256" key="5">
    <source>
        <dbReference type="ARBA" id="ARBA00023163"/>
    </source>
</evidence>
<keyword evidence="10" id="KW-1185">Reference proteome</keyword>
<comment type="caution">
    <text evidence="9">The sequence shown here is derived from an EMBL/GenBank/DDBJ whole genome shotgun (WGS) entry which is preliminary data.</text>
</comment>
<comment type="subcellular location">
    <subcellularLocation>
        <location evidence="1 7">Nucleus</location>
    </subcellularLocation>
</comment>
<dbReference type="PANTHER" id="PTHR31421">
    <property type="entry name" value="PROTEIN BASIC PENTACYSTEINE3"/>
    <property type="match status" value="1"/>
</dbReference>
<dbReference type="GO" id="GO:0005634">
    <property type="term" value="C:nucleus"/>
    <property type="evidence" value="ECO:0007669"/>
    <property type="project" value="UniProtKB-SubCell"/>
</dbReference>
<dbReference type="EMBL" id="CAUOFW020002369">
    <property type="protein sequence ID" value="CAK9153259.1"/>
    <property type="molecule type" value="Genomic_DNA"/>
</dbReference>
<sequence length="236" mass="25874">MGTYSNRHHLMSDANNREAFVPHYAWFHSGNFFPAMKIVKNPFQATQTNHRPDLDAVPIRSVASSNGPATNGEFETISTKSNKKKPSTGYSNHNASKDLGPKQPKKKHSATKKAKGQTKPGARVERKNPNIVVDNFSLDVSGVPPPFCSCTGVTRGCYKWGAGGWQSSCCNSSISEYPLPMSSSRPGARLAGRKMSNGAYEKLIYRLAAEGHDLSQPVDLKDHWAKHGTNKFVTIK</sequence>
<comment type="function">
    <text evidence="7">Transcriptional regulator that specifically binds to GA-rich elements (GAGA-repeats) present in regulatory sequences of genes involved in developmental processes.</text>
</comment>
<keyword evidence="4 7" id="KW-0238">DNA-binding</keyword>